<keyword evidence="2" id="KW-1185">Reference proteome</keyword>
<evidence type="ECO:0000313" key="2">
    <source>
        <dbReference type="Proteomes" id="UP001055811"/>
    </source>
</evidence>
<evidence type="ECO:0000313" key="1">
    <source>
        <dbReference type="EMBL" id="KAI3782960.1"/>
    </source>
</evidence>
<sequence>MMNLTTYQTWSRKKTKCVLTASSRAYHHRPQRRQQLVRPNSSQPIGVSLPLSHFIPPSSSSLHTSLNGKLEQRNVLLEASITKEQINLSGDFPDWKQKQENPIIFIKKKLKLEYRPSDSGKRVCVFAYVLLRIQMMLLMISSTEIEVLPDYKLLTIGETKDKKVEDMTGNQKRFLKKGVKEVLVKLGGRGSALFTEGKEPIIQSIIEAKKVIDTTGVGDTFTAAYVVAFVEGKSKVECLKFAAASLCVQVKGVIPTMPRKKAVLDLLQSI</sequence>
<gene>
    <name evidence="1" type="ORF">L2E82_13021</name>
</gene>
<reference evidence="2" key="1">
    <citation type="journal article" date="2022" name="Mol. Ecol. Resour.">
        <title>The genomes of chicory, endive, great burdock and yacon provide insights into Asteraceae palaeo-polyploidization history and plant inulin production.</title>
        <authorList>
            <person name="Fan W."/>
            <person name="Wang S."/>
            <person name="Wang H."/>
            <person name="Wang A."/>
            <person name="Jiang F."/>
            <person name="Liu H."/>
            <person name="Zhao H."/>
            <person name="Xu D."/>
            <person name="Zhang Y."/>
        </authorList>
    </citation>
    <scope>NUCLEOTIDE SEQUENCE [LARGE SCALE GENOMIC DNA]</scope>
    <source>
        <strain evidence="2">cv. Punajuju</strain>
    </source>
</reference>
<organism evidence="1 2">
    <name type="scientific">Cichorium intybus</name>
    <name type="common">Chicory</name>
    <dbReference type="NCBI Taxonomy" id="13427"/>
    <lineage>
        <taxon>Eukaryota</taxon>
        <taxon>Viridiplantae</taxon>
        <taxon>Streptophyta</taxon>
        <taxon>Embryophyta</taxon>
        <taxon>Tracheophyta</taxon>
        <taxon>Spermatophyta</taxon>
        <taxon>Magnoliopsida</taxon>
        <taxon>eudicotyledons</taxon>
        <taxon>Gunneridae</taxon>
        <taxon>Pentapetalae</taxon>
        <taxon>asterids</taxon>
        <taxon>campanulids</taxon>
        <taxon>Asterales</taxon>
        <taxon>Asteraceae</taxon>
        <taxon>Cichorioideae</taxon>
        <taxon>Cichorieae</taxon>
        <taxon>Cichoriinae</taxon>
        <taxon>Cichorium</taxon>
    </lineage>
</organism>
<name>A0ACB9GIW3_CICIN</name>
<dbReference type="EMBL" id="CM042010">
    <property type="protein sequence ID" value="KAI3782960.1"/>
    <property type="molecule type" value="Genomic_DNA"/>
</dbReference>
<accession>A0ACB9GIW3</accession>
<reference evidence="1 2" key="2">
    <citation type="journal article" date="2022" name="Mol. Ecol. Resour.">
        <title>The genomes of chicory, endive, great burdock and yacon provide insights into Asteraceae paleo-polyploidization history and plant inulin production.</title>
        <authorList>
            <person name="Fan W."/>
            <person name="Wang S."/>
            <person name="Wang H."/>
            <person name="Wang A."/>
            <person name="Jiang F."/>
            <person name="Liu H."/>
            <person name="Zhao H."/>
            <person name="Xu D."/>
            <person name="Zhang Y."/>
        </authorList>
    </citation>
    <scope>NUCLEOTIDE SEQUENCE [LARGE SCALE GENOMIC DNA]</scope>
    <source>
        <strain evidence="2">cv. Punajuju</strain>
        <tissue evidence="1">Leaves</tissue>
    </source>
</reference>
<protein>
    <submittedName>
        <fullName evidence="1">Uncharacterized protein</fullName>
    </submittedName>
</protein>
<comment type="caution">
    <text evidence="1">The sequence shown here is derived from an EMBL/GenBank/DDBJ whole genome shotgun (WGS) entry which is preliminary data.</text>
</comment>
<dbReference type="Proteomes" id="UP001055811">
    <property type="component" value="Linkage Group LG02"/>
</dbReference>
<proteinExistence type="predicted"/>